<dbReference type="Pfam" id="PF13602">
    <property type="entry name" value="ADH_zinc_N_2"/>
    <property type="match status" value="1"/>
</dbReference>
<protein>
    <recommendedName>
        <fullName evidence="2">Enoyl reductase (ER) domain-containing protein</fullName>
    </recommendedName>
</protein>
<feature type="region of interest" description="Disordered" evidence="1">
    <location>
        <begin position="152"/>
        <end position="175"/>
    </location>
</feature>
<proteinExistence type="predicted"/>
<evidence type="ECO:0000259" key="2">
    <source>
        <dbReference type="SMART" id="SM00829"/>
    </source>
</evidence>
<dbReference type="EMBL" id="BAAATA010000010">
    <property type="protein sequence ID" value="GAA2485872.1"/>
    <property type="molecule type" value="Genomic_DNA"/>
</dbReference>
<dbReference type="PANTHER" id="PTHR43677">
    <property type="entry name" value="SHORT-CHAIN DEHYDROGENASE/REDUCTASE"/>
    <property type="match status" value="1"/>
</dbReference>
<dbReference type="PANTHER" id="PTHR43677:SF4">
    <property type="entry name" value="QUINONE OXIDOREDUCTASE-LIKE PROTEIN 2"/>
    <property type="match status" value="1"/>
</dbReference>
<feature type="compositionally biased region" description="Basic residues" evidence="1">
    <location>
        <begin position="152"/>
        <end position="165"/>
    </location>
</feature>
<dbReference type="SMART" id="SM00829">
    <property type="entry name" value="PKS_ER"/>
    <property type="match status" value="1"/>
</dbReference>
<evidence type="ECO:0000313" key="3">
    <source>
        <dbReference type="EMBL" id="GAA2485872.1"/>
    </source>
</evidence>
<evidence type="ECO:0000313" key="4">
    <source>
        <dbReference type="Proteomes" id="UP001501358"/>
    </source>
</evidence>
<reference evidence="4" key="1">
    <citation type="journal article" date="2019" name="Int. J. Syst. Evol. Microbiol.">
        <title>The Global Catalogue of Microorganisms (GCM) 10K type strain sequencing project: providing services to taxonomists for standard genome sequencing and annotation.</title>
        <authorList>
            <consortium name="The Broad Institute Genomics Platform"/>
            <consortium name="The Broad Institute Genome Sequencing Center for Infectious Disease"/>
            <person name="Wu L."/>
            <person name="Ma J."/>
        </authorList>
    </citation>
    <scope>NUCLEOTIDE SEQUENCE [LARGE SCALE GENOMIC DNA]</scope>
    <source>
        <strain evidence="4">JCM 6307</strain>
    </source>
</reference>
<accession>A0ABP5YRN4</accession>
<evidence type="ECO:0000256" key="1">
    <source>
        <dbReference type="SAM" id="MobiDB-lite"/>
    </source>
</evidence>
<dbReference type="Gene3D" id="3.40.50.720">
    <property type="entry name" value="NAD(P)-binding Rossmann-like Domain"/>
    <property type="match status" value="1"/>
</dbReference>
<gene>
    <name evidence="3" type="ORF">GCM10010406_22580</name>
</gene>
<feature type="domain" description="Enoyl reductase (ER)" evidence="2">
    <location>
        <begin position="7"/>
        <end position="233"/>
    </location>
</feature>
<dbReference type="SUPFAM" id="SSF50129">
    <property type="entry name" value="GroES-like"/>
    <property type="match status" value="1"/>
</dbReference>
<name>A0ABP5YRN4_9ACTN</name>
<comment type="caution">
    <text evidence="3">The sequence shown here is derived from an EMBL/GenBank/DDBJ whole genome shotgun (WGS) entry which is preliminary data.</text>
</comment>
<dbReference type="Proteomes" id="UP001501358">
    <property type="component" value="Unassembled WGS sequence"/>
</dbReference>
<feature type="compositionally biased region" description="Basic and acidic residues" evidence="1">
    <location>
        <begin position="166"/>
        <end position="175"/>
    </location>
</feature>
<dbReference type="InterPro" id="IPR013154">
    <property type="entry name" value="ADH-like_N"/>
</dbReference>
<keyword evidence="4" id="KW-1185">Reference proteome</keyword>
<dbReference type="InterPro" id="IPR011032">
    <property type="entry name" value="GroES-like_sf"/>
</dbReference>
<organism evidence="3 4">
    <name type="scientific">Streptomyces thermolineatus</name>
    <dbReference type="NCBI Taxonomy" id="44033"/>
    <lineage>
        <taxon>Bacteria</taxon>
        <taxon>Bacillati</taxon>
        <taxon>Actinomycetota</taxon>
        <taxon>Actinomycetes</taxon>
        <taxon>Kitasatosporales</taxon>
        <taxon>Streptomycetaceae</taxon>
        <taxon>Streptomyces</taxon>
    </lineage>
</organism>
<dbReference type="Gene3D" id="3.90.180.10">
    <property type="entry name" value="Medium-chain alcohol dehydrogenases, catalytic domain"/>
    <property type="match status" value="2"/>
</dbReference>
<sequence length="235" mass="24279">MRAERFGGPEVLVAGEVPDPVAGPGQVVVGVRAADVLFLDAQVRRGLFGEHFAVRPPYVPGGAVVGRVLSVGAGVDPGWTGRRVAARTGVRGGYAEQAVVPAGELVPVPDALDLDAAAALLHDGPTALALSGNARVGPGARVLVLAAAGGRRRGGGRGVRRRRRGDRPGGVRGDGARRQVLRTRRPRRLMERALAEAAAGRIRPLAGQTFPLERAADAHAVMEARGAVGKTLLLP</sequence>
<dbReference type="InterPro" id="IPR051397">
    <property type="entry name" value="Zn-ADH-like_protein"/>
</dbReference>
<dbReference type="InterPro" id="IPR020843">
    <property type="entry name" value="ER"/>
</dbReference>
<dbReference type="Pfam" id="PF08240">
    <property type="entry name" value="ADH_N"/>
    <property type="match status" value="1"/>
</dbReference>